<dbReference type="Pfam" id="PF25593">
    <property type="entry name" value="GldD_lipo"/>
    <property type="match status" value="1"/>
</dbReference>
<dbReference type="InterPro" id="IPR019850">
    <property type="entry name" value="GldD-like"/>
</dbReference>
<protein>
    <submittedName>
        <fullName evidence="1">Protein involved in gliding motility GldD</fullName>
    </submittedName>
</protein>
<dbReference type="AlphaFoldDB" id="A0A1H4KAP9"/>
<dbReference type="PROSITE" id="PS51257">
    <property type="entry name" value="PROKAR_LIPOPROTEIN"/>
    <property type="match status" value="1"/>
</dbReference>
<accession>A0A1H4KAP9</accession>
<name>A0A1H4KAP9_9FLAO</name>
<gene>
    <name evidence="1" type="ORF">SAMN05192540_0846</name>
</gene>
<dbReference type="Proteomes" id="UP000183038">
    <property type="component" value="Unassembled WGS sequence"/>
</dbReference>
<organism evidence="1 2">
    <name type="scientific">Maribacter dokdonensis</name>
    <dbReference type="NCBI Taxonomy" id="320912"/>
    <lineage>
        <taxon>Bacteria</taxon>
        <taxon>Pseudomonadati</taxon>
        <taxon>Bacteroidota</taxon>
        <taxon>Flavobacteriia</taxon>
        <taxon>Flavobacteriales</taxon>
        <taxon>Flavobacteriaceae</taxon>
        <taxon>Maribacter</taxon>
    </lineage>
</organism>
<sequence length="187" mass="21330">MKSKSLVGFFIVFLLMLSCKDEPVIPKPKAKMRLEYPQGKLADLETENFSFKYNQLAEAKPNGDQAYTISYPEMKGAIFLSYKKVDGNLSQLIHDSKRLSYEHAAKADNIVEQPYVNPNEKVYGALFEVQGNAASQSQFFVTDSTEHFLTGSVYFYSRPNYDSILPAASYLQNDIRSIIETLRWKNK</sequence>
<dbReference type="NCBIfam" id="TIGR03512">
    <property type="entry name" value="GldD_lipo"/>
    <property type="match status" value="1"/>
</dbReference>
<proteinExistence type="predicted"/>
<evidence type="ECO:0000313" key="1">
    <source>
        <dbReference type="EMBL" id="SEB55620.1"/>
    </source>
</evidence>
<dbReference type="RefSeq" id="WP_074670348.1">
    <property type="nucleotide sequence ID" value="NZ_FNTB01000001.1"/>
</dbReference>
<evidence type="ECO:0000313" key="2">
    <source>
        <dbReference type="Proteomes" id="UP000183038"/>
    </source>
</evidence>
<dbReference type="EMBL" id="FNTB01000001">
    <property type="protein sequence ID" value="SEB55620.1"/>
    <property type="molecule type" value="Genomic_DNA"/>
</dbReference>
<dbReference type="OrthoDB" id="679501at2"/>
<reference evidence="1 2" key="1">
    <citation type="submission" date="2016-10" db="EMBL/GenBank/DDBJ databases">
        <authorList>
            <person name="de Groot N.N."/>
        </authorList>
    </citation>
    <scope>NUCLEOTIDE SEQUENCE [LARGE SCALE GENOMIC DNA]</scope>
    <source>
        <strain evidence="1 2">MAR_2009_71</strain>
    </source>
</reference>